<proteinExistence type="predicted"/>
<dbReference type="Proteomes" id="UP001485043">
    <property type="component" value="Unassembled WGS sequence"/>
</dbReference>
<gene>
    <name evidence="1" type="ORF">WJX84_005804</name>
</gene>
<evidence type="ECO:0000313" key="2">
    <source>
        <dbReference type="Proteomes" id="UP001485043"/>
    </source>
</evidence>
<reference evidence="1 2" key="1">
    <citation type="journal article" date="2024" name="Nat. Commun.">
        <title>Phylogenomics reveals the evolutionary origins of lichenization in chlorophyte algae.</title>
        <authorList>
            <person name="Puginier C."/>
            <person name="Libourel C."/>
            <person name="Otte J."/>
            <person name="Skaloud P."/>
            <person name="Haon M."/>
            <person name="Grisel S."/>
            <person name="Petersen M."/>
            <person name="Berrin J.G."/>
            <person name="Delaux P.M."/>
            <person name="Dal Grande F."/>
            <person name="Keller J."/>
        </authorList>
    </citation>
    <scope>NUCLEOTIDE SEQUENCE [LARGE SCALE GENOMIC DNA]</scope>
    <source>
        <strain evidence="1 2">SAG 2523</strain>
    </source>
</reference>
<evidence type="ECO:0000313" key="1">
    <source>
        <dbReference type="EMBL" id="KAK9864181.1"/>
    </source>
</evidence>
<keyword evidence="2" id="KW-1185">Reference proteome</keyword>
<name>A0AAW1T6K0_9CHLO</name>
<dbReference type="EMBL" id="JALJOV010000383">
    <property type="protein sequence ID" value="KAK9864181.1"/>
    <property type="molecule type" value="Genomic_DNA"/>
</dbReference>
<organism evidence="1 2">
    <name type="scientific">Apatococcus fuscideae</name>
    <dbReference type="NCBI Taxonomy" id="2026836"/>
    <lineage>
        <taxon>Eukaryota</taxon>
        <taxon>Viridiplantae</taxon>
        <taxon>Chlorophyta</taxon>
        <taxon>core chlorophytes</taxon>
        <taxon>Trebouxiophyceae</taxon>
        <taxon>Chlorellales</taxon>
        <taxon>Chlorellaceae</taxon>
        <taxon>Apatococcus</taxon>
    </lineage>
</organism>
<protein>
    <submittedName>
        <fullName evidence="1">Uncharacterized protein</fullName>
    </submittedName>
</protein>
<sequence>MMRGIFDNVGGIDMANYPHSEFLESTPEGATPSYTSYMHMLCFLYALGSRRLFGLLPVNTEDAVPKRDAHCKNVKCECGTSAQQHAAKHTVGDLVMRDHRFLLDGGFELYDLALPKNTNMKRWQF</sequence>
<accession>A0AAW1T6K0</accession>
<dbReference type="AlphaFoldDB" id="A0AAW1T6K0"/>
<comment type="caution">
    <text evidence="1">The sequence shown here is derived from an EMBL/GenBank/DDBJ whole genome shotgun (WGS) entry which is preliminary data.</text>
</comment>